<organism evidence="1">
    <name type="scientific">Anopheles braziliensis</name>
    <dbReference type="NCBI Taxonomy" id="58242"/>
    <lineage>
        <taxon>Eukaryota</taxon>
        <taxon>Metazoa</taxon>
        <taxon>Ecdysozoa</taxon>
        <taxon>Arthropoda</taxon>
        <taxon>Hexapoda</taxon>
        <taxon>Insecta</taxon>
        <taxon>Pterygota</taxon>
        <taxon>Neoptera</taxon>
        <taxon>Endopterygota</taxon>
        <taxon>Diptera</taxon>
        <taxon>Nematocera</taxon>
        <taxon>Culicoidea</taxon>
        <taxon>Culicidae</taxon>
        <taxon>Anophelinae</taxon>
        <taxon>Anopheles</taxon>
    </lineage>
</organism>
<accession>A0A2M3ZSX0</accession>
<evidence type="ECO:0000313" key="1">
    <source>
        <dbReference type="EMBL" id="MBW31593.1"/>
    </source>
</evidence>
<dbReference type="AlphaFoldDB" id="A0A2M3ZSX0"/>
<name>A0A2M3ZSX0_9DIPT</name>
<dbReference type="EMBL" id="GGFM01010842">
    <property type="protein sequence ID" value="MBW31593.1"/>
    <property type="molecule type" value="Transcribed_RNA"/>
</dbReference>
<proteinExistence type="predicted"/>
<reference evidence="1" key="1">
    <citation type="submission" date="2018-01" db="EMBL/GenBank/DDBJ databases">
        <title>An insight into the sialome of Amazonian anophelines.</title>
        <authorList>
            <person name="Ribeiro J.M."/>
            <person name="Scarpassa V."/>
            <person name="Calvo E."/>
        </authorList>
    </citation>
    <scope>NUCLEOTIDE SEQUENCE</scope>
    <source>
        <tissue evidence="1">Salivary glands</tissue>
    </source>
</reference>
<protein>
    <submittedName>
        <fullName evidence="1">Putative secreted peptide</fullName>
    </submittedName>
</protein>
<sequence length="145" mass="15411">MMRTMTFCSSICFPSLSVVVVVAVFPVLPIHHPIRHHPYPTFRPSHCHASSRAVDTVAVASNVPGLRSGTSPAPARRPFRACASGLPRCRTRPSCPSCRVAERAAVRPPVSRPVVAVSGASPAPYNRPACCADRGVCGRKSPNST</sequence>